<keyword evidence="6" id="KW-1185">Reference proteome</keyword>
<evidence type="ECO:0000256" key="1">
    <source>
        <dbReference type="ARBA" id="ARBA00023015"/>
    </source>
</evidence>
<accession>A0ABV1QK95</accession>
<proteinExistence type="predicted"/>
<reference evidence="5 6" key="1">
    <citation type="submission" date="2024-06" db="EMBL/GenBank/DDBJ databases">
        <authorList>
            <person name="Campbell A.G."/>
        </authorList>
    </citation>
    <scope>NUCLEOTIDE SEQUENCE [LARGE SCALE GENOMIC DNA]</scope>
    <source>
        <strain evidence="5 6">EM12</strain>
    </source>
</reference>
<evidence type="ECO:0000256" key="2">
    <source>
        <dbReference type="ARBA" id="ARBA00023125"/>
    </source>
</evidence>
<gene>
    <name evidence="5" type="ORF">ABS772_07845</name>
</gene>
<dbReference type="PANTHER" id="PTHR46796:SF6">
    <property type="entry name" value="ARAC SUBFAMILY"/>
    <property type="match status" value="1"/>
</dbReference>
<protein>
    <submittedName>
        <fullName evidence="5">AraC family transcriptional regulator</fullName>
    </submittedName>
</protein>
<dbReference type="Pfam" id="PF14525">
    <property type="entry name" value="AraC_binding_2"/>
    <property type="match status" value="1"/>
</dbReference>
<dbReference type="SMART" id="SM00342">
    <property type="entry name" value="HTH_ARAC"/>
    <property type="match status" value="1"/>
</dbReference>
<dbReference type="EMBL" id="JBELQE010000048">
    <property type="protein sequence ID" value="MER2249826.1"/>
    <property type="molecule type" value="Genomic_DNA"/>
</dbReference>
<dbReference type="Proteomes" id="UP001480955">
    <property type="component" value="Unassembled WGS sequence"/>
</dbReference>
<evidence type="ECO:0000313" key="5">
    <source>
        <dbReference type="EMBL" id="MER2249826.1"/>
    </source>
</evidence>
<dbReference type="PROSITE" id="PS01124">
    <property type="entry name" value="HTH_ARAC_FAMILY_2"/>
    <property type="match status" value="1"/>
</dbReference>
<dbReference type="PROSITE" id="PS00041">
    <property type="entry name" value="HTH_ARAC_FAMILY_1"/>
    <property type="match status" value="1"/>
</dbReference>
<evidence type="ECO:0000313" key="6">
    <source>
        <dbReference type="Proteomes" id="UP001480955"/>
    </source>
</evidence>
<comment type="caution">
    <text evidence="5">The sequence shown here is derived from an EMBL/GenBank/DDBJ whole genome shotgun (WGS) entry which is preliminary data.</text>
</comment>
<keyword evidence="1" id="KW-0805">Transcription regulation</keyword>
<dbReference type="PANTHER" id="PTHR46796">
    <property type="entry name" value="HTH-TYPE TRANSCRIPTIONAL ACTIVATOR RHAS-RELATED"/>
    <property type="match status" value="1"/>
</dbReference>
<sequence>MELATDYIDSRIDQDTIVPSSVFRRYYNLKQIVFGEIEAPAQVMERSASYVAAQNFDHITLNLQVAGRAQITAANRCGEVGQEAFTITDMGQPIKLEITRARGLRVTLPRRLLNGWRGDLSDWHGRSVPSTDSPLTRLLANHLKSMAACLPTATPLQKELLASATAALCNAAFLGETDSAYDHAAVSVISMRQFIDQNLASVTAEMLMAKFGLSRTPLYKIFEKDGGVYAYIRNRRLAYAMQQLVRSGQRRPTIKQLTFACGFENEQVFSRAFRRKYGCNPSEVNATTLPAANWDRSSRYIAWLKDLGLHNSSN</sequence>
<dbReference type="RefSeq" id="WP_350393521.1">
    <property type="nucleotide sequence ID" value="NZ_JBELQE010000048.1"/>
</dbReference>
<keyword evidence="2" id="KW-0238">DNA-binding</keyword>
<evidence type="ECO:0000256" key="3">
    <source>
        <dbReference type="ARBA" id="ARBA00023163"/>
    </source>
</evidence>
<dbReference type="InterPro" id="IPR018062">
    <property type="entry name" value="HTH_AraC-typ_CS"/>
</dbReference>
<dbReference type="InterPro" id="IPR035418">
    <property type="entry name" value="AraC-bd_2"/>
</dbReference>
<dbReference type="SUPFAM" id="SSF46689">
    <property type="entry name" value="Homeodomain-like"/>
    <property type="match status" value="1"/>
</dbReference>
<dbReference type="Pfam" id="PF12833">
    <property type="entry name" value="HTH_18"/>
    <property type="match status" value="1"/>
</dbReference>
<dbReference type="Gene3D" id="1.10.10.60">
    <property type="entry name" value="Homeodomain-like"/>
    <property type="match status" value="1"/>
</dbReference>
<evidence type="ECO:0000259" key="4">
    <source>
        <dbReference type="PROSITE" id="PS01124"/>
    </source>
</evidence>
<feature type="domain" description="HTH araC/xylS-type" evidence="4">
    <location>
        <begin position="189"/>
        <end position="287"/>
    </location>
</feature>
<dbReference type="InterPro" id="IPR050204">
    <property type="entry name" value="AraC_XylS_family_regulators"/>
</dbReference>
<organism evidence="5 6">
    <name type="scientific">Methylorubrum podarium</name>
    <dbReference type="NCBI Taxonomy" id="200476"/>
    <lineage>
        <taxon>Bacteria</taxon>
        <taxon>Pseudomonadati</taxon>
        <taxon>Pseudomonadota</taxon>
        <taxon>Alphaproteobacteria</taxon>
        <taxon>Hyphomicrobiales</taxon>
        <taxon>Methylobacteriaceae</taxon>
        <taxon>Methylorubrum</taxon>
    </lineage>
</organism>
<name>A0ABV1QK95_9HYPH</name>
<dbReference type="InterPro" id="IPR018060">
    <property type="entry name" value="HTH_AraC"/>
</dbReference>
<dbReference type="InterPro" id="IPR009057">
    <property type="entry name" value="Homeodomain-like_sf"/>
</dbReference>
<keyword evidence="3" id="KW-0804">Transcription</keyword>